<dbReference type="GeneID" id="25308773"/>
<organism evidence="2 3">
    <name type="scientific">Fonsecaea pedrosoi CBS 271.37</name>
    <dbReference type="NCBI Taxonomy" id="1442368"/>
    <lineage>
        <taxon>Eukaryota</taxon>
        <taxon>Fungi</taxon>
        <taxon>Dikarya</taxon>
        <taxon>Ascomycota</taxon>
        <taxon>Pezizomycotina</taxon>
        <taxon>Eurotiomycetes</taxon>
        <taxon>Chaetothyriomycetidae</taxon>
        <taxon>Chaetothyriales</taxon>
        <taxon>Herpotrichiellaceae</taxon>
        <taxon>Fonsecaea</taxon>
    </lineage>
</organism>
<keyword evidence="3" id="KW-1185">Reference proteome</keyword>
<evidence type="ECO:0000313" key="3">
    <source>
        <dbReference type="Proteomes" id="UP000053029"/>
    </source>
</evidence>
<gene>
    <name evidence="2" type="ORF">Z517_09283</name>
</gene>
<dbReference type="EMBL" id="KN846974">
    <property type="protein sequence ID" value="KIW76839.1"/>
    <property type="molecule type" value="Genomic_DNA"/>
</dbReference>
<evidence type="ECO:0000313" key="2">
    <source>
        <dbReference type="EMBL" id="KIW76839.1"/>
    </source>
</evidence>
<dbReference type="Proteomes" id="UP000053029">
    <property type="component" value="Unassembled WGS sequence"/>
</dbReference>
<feature type="compositionally biased region" description="Basic and acidic residues" evidence="1">
    <location>
        <begin position="50"/>
        <end position="59"/>
    </location>
</feature>
<proteinExistence type="predicted"/>
<accession>A0A0D2GWU7</accession>
<dbReference type="HOGENOM" id="CLU_2483399_0_0_1"/>
<reference evidence="2 3" key="1">
    <citation type="submission" date="2015-01" db="EMBL/GenBank/DDBJ databases">
        <title>The Genome Sequence of Fonsecaea pedrosoi CBS 271.37.</title>
        <authorList>
            <consortium name="The Broad Institute Genomics Platform"/>
            <person name="Cuomo C."/>
            <person name="de Hoog S."/>
            <person name="Gorbushina A."/>
            <person name="Stielow B."/>
            <person name="Teixiera M."/>
            <person name="Abouelleil A."/>
            <person name="Chapman S.B."/>
            <person name="Priest M."/>
            <person name="Young S.K."/>
            <person name="Wortman J."/>
            <person name="Nusbaum C."/>
            <person name="Birren B."/>
        </authorList>
    </citation>
    <scope>NUCLEOTIDE SEQUENCE [LARGE SCALE GENOMIC DNA]</scope>
    <source>
        <strain evidence="2 3">CBS 271.37</strain>
    </source>
</reference>
<protein>
    <submittedName>
        <fullName evidence="2">Uncharacterized protein</fullName>
    </submittedName>
</protein>
<feature type="region of interest" description="Disordered" evidence="1">
    <location>
        <begin position="36"/>
        <end position="59"/>
    </location>
</feature>
<sequence>MVLGYIGARSVKWVYRIKAIEKSFTRTSPKQRISLFQPADGRAQPTTNGRHSDSENARELRHHVSVDAFQDRYNQYQQRAMYRNSGQ</sequence>
<dbReference type="RefSeq" id="XP_013280647.1">
    <property type="nucleotide sequence ID" value="XM_013425193.1"/>
</dbReference>
<name>A0A0D2GWU7_9EURO</name>
<evidence type="ECO:0000256" key="1">
    <source>
        <dbReference type="SAM" id="MobiDB-lite"/>
    </source>
</evidence>
<dbReference type="VEuPathDB" id="FungiDB:Z517_09283"/>
<dbReference type="AlphaFoldDB" id="A0A0D2GWU7"/>